<dbReference type="FunFam" id="3.30.420.80:FF:000004">
    <property type="entry name" value="30S ribosomal protein S11"/>
    <property type="match status" value="1"/>
</dbReference>
<evidence type="ECO:0000256" key="4">
    <source>
        <dbReference type="ARBA" id="ARBA00022980"/>
    </source>
</evidence>
<sequence>MAQKRKDKAKKRVVNVEAIGQAHIRASFNNIIISLTNSTGQVISWASAGKMGFKGSKKNTPYAGQVAAQNAAQTAYDLGLRKVEVFVKGPGAGRDSAIRTIQNTGIEVTVIKDVTPLPHNGCRPPKRRRV</sequence>
<dbReference type="GO" id="GO:0006412">
    <property type="term" value="P:translation"/>
    <property type="evidence" value="ECO:0007669"/>
    <property type="project" value="UniProtKB-UniRule"/>
</dbReference>
<dbReference type="PANTHER" id="PTHR11759">
    <property type="entry name" value="40S RIBOSOMAL PROTEIN S14/30S RIBOSOMAL PROTEIN S11"/>
    <property type="match status" value="1"/>
</dbReference>
<dbReference type="KEGG" id="msaa:QYS49_11185"/>
<name>A0AA51NAX7_9BACT</name>
<protein>
    <recommendedName>
        <fullName evidence="6 7">Small ribosomal subunit protein uS11</fullName>
    </recommendedName>
</protein>
<dbReference type="EMBL" id="CP129971">
    <property type="protein sequence ID" value="WMN11788.1"/>
    <property type="molecule type" value="Genomic_DNA"/>
</dbReference>
<keyword evidence="3 7" id="KW-0694">RNA-binding</keyword>
<evidence type="ECO:0000256" key="1">
    <source>
        <dbReference type="ARBA" id="ARBA00006194"/>
    </source>
</evidence>
<dbReference type="GO" id="GO:1990904">
    <property type="term" value="C:ribonucleoprotein complex"/>
    <property type="evidence" value="ECO:0007669"/>
    <property type="project" value="UniProtKB-KW"/>
</dbReference>
<evidence type="ECO:0000313" key="10">
    <source>
        <dbReference type="Proteomes" id="UP001230496"/>
    </source>
</evidence>
<dbReference type="InterPro" id="IPR036967">
    <property type="entry name" value="Ribosomal_uS11_sf"/>
</dbReference>
<dbReference type="InterPro" id="IPR001971">
    <property type="entry name" value="Ribosomal_uS11"/>
</dbReference>
<evidence type="ECO:0000256" key="8">
    <source>
        <dbReference type="RuleBase" id="RU003629"/>
    </source>
</evidence>
<proteinExistence type="inferred from homology"/>
<evidence type="ECO:0000256" key="5">
    <source>
        <dbReference type="ARBA" id="ARBA00023274"/>
    </source>
</evidence>
<accession>A0AA51NAX7</accession>
<reference evidence="9 10" key="1">
    <citation type="submission" date="2023-08" db="EMBL/GenBank/DDBJ databases">
        <title>Comparative genomics and taxonomic characterization of three novel marine species of genus Marivirga.</title>
        <authorList>
            <person name="Muhammad N."/>
            <person name="Kim S.-G."/>
        </authorList>
    </citation>
    <scope>NUCLEOTIDE SEQUENCE [LARGE SCALE GENOMIC DNA]</scope>
    <source>
        <strain evidence="9 10">BDSF4-3</strain>
    </source>
</reference>
<dbReference type="InterPro" id="IPR018102">
    <property type="entry name" value="Ribosomal_uS11_CS"/>
</dbReference>
<dbReference type="GO" id="GO:0019843">
    <property type="term" value="F:rRNA binding"/>
    <property type="evidence" value="ECO:0007669"/>
    <property type="project" value="UniProtKB-UniRule"/>
</dbReference>
<dbReference type="AlphaFoldDB" id="A0AA51NAX7"/>
<dbReference type="NCBIfam" id="TIGR03632">
    <property type="entry name" value="uS11_bact"/>
    <property type="match status" value="1"/>
</dbReference>
<dbReference type="Gene3D" id="3.30.420.80">
    <property type="entry name" value="Ribosomal protein S11"/>
    <property type="match status" value="1"/>
</dbReference>
<dbReference type="GO" id="GO:0003735">
    <property type="term" value="F:structural constituent of ribosome"/>
    <property type="evidence" value="ECO:0007669"/>
    <property type="project" value="InterPro"/>
</dbReference>
<gene>
    <name evidence="7 9" type="primary">rpsK</name>
    <name evidence="9" type="ORF">QYS49_11185</name>
</gene>
<dbReference type="HAMAP" id="MF_01310">
    <property type="entry name" value="Ribosomal_uS11"/>
    <property type="match status" value="1"/>
</dbReference>
<dbReference type="RefSeq" id="WP_308349470.1">
    <property type="nucleotide sequence ID" value="NZ_CP129971.1"/>
</dbReference>
<dbReference type="Pfam" id="PF00411">
    <property type="entry name" value="Ribosomal_S11"/>
    <property type="match status" value="1"/>
</dbReference>
<comment type="similarity">
    <text evidence="1 7 8">Belongs to the universal ribosomal protein uS11 family.</text>
</comment>
<evidence type="ECO:0000256" key="7">
    <source>
        <dbReference type="HAMAP-Rule" id="MF_01310"/>
    </source>
</evidence>
<comment type="function">
    <text evidence="7">Located on the platform of the 30S subunit, it bridges several disparate RNA helices of the 16S rRNA. Forms part of the Shine-Dalgarno cleft in the 70S ribosome.</text>
</comment>
<organism evidence="9 10">
    <name type="scientific">Marivirga salinarum</name>
    <dbReference type="NCBI Taxonomy" id="3059078"/>
    <lineage>
        <taxon>Bacteria</taxon>
        <taxon>Pseudomonadati</taxon>
        <taxon>Bacteroidota</taxon>
        <taxon>Cytophagia</taxon>
        <taxon>Cytophagales</taxon>
        <taxon>Marivirgaceae</taxon>
        <taxon>Marivirga</taxon>
    </lineage>
</organism>
<dbReference type="PROSITE" id="PS00054">
    <property type="entry name" value="RIBOSOMAL_S11"/>
    <property type="match status" value="1"/>
</dbReference>
<dbReference type="NCBIfam" id="NF003698">
    <property type="entry name" value="PRK05309.1"/>
    <property type="match status" value="1"/>
</dbReference>
<evidence type="ECO:0000256" key="3">
    <source>
        <dbReference type="ARBA" id="ARBA00022884"/>
    </source>
</evidence>
<keyword evidence="5 7" id="KW-0687">Ribonucleoprotein</keyword>
<keyword evidence="4 7" id="KW-0689">Ribosomal protein</keyword>
<dbReference type="SUPFAM" id="SSF53137">
    <property type="entry name" value="Translational machinery components"/>
    <property type="match status" value="1"/>
</dbReference>
<dbReference type="GO" id="GO:0005840">
    <property type="term" value="C:ribosome"/>
    <property type="evidence" value="ECO:0007669"/>
    <property type="project" value="UniProtKB-KW"/>
</dbReference>
<evidence type="ECO:0000256" key="6">
    <source>
        <dbReference type="ARBA" id="ARBA00035160"/>
    </source>
</evidence>
<keyword evidence="2 7" id="KW-0699">rRNA-binding</keyword>
<evidence type="ECO:0000256" key="2">
    <source>
        <dbReference type="ARBA" id="ARBA00022730"/>
    </source>
</evidence>
<dbReference type="Proteomes" id="UP001230496">
    <property type="component" value="Chromosome"/>
</dbReference>
<comment type="subunit">
    <text evidence="7">Part of the 30S ribosomal subunit. Interacts with proteins S7 and S18. Binds to IF-3.</text>
</comment>
<keyword evidence="10" id="KW-1185">Reference proteome</keyword>
<dbReference type="PIRSF" id="PIRSF002131">
    <property type="entry name" value="Ribosomal_S11"/>
    <property type="match status" value="1"/>
</dbReference>
<evidence type="ECO:0000313" key="9">
    <source>
        <dbReference type="EMBL" id="WMN11788.1"/>
    </source>
</evidence>
<dbReference type="InterPro" id="IPR019981">
    <property type="entry name" value="Ribosomal_uS11_bac-type"/>
</dbReference>